<evidence type="ECO:0000256" key="2">
    <source>
        <dbReference type="ARBA" id="ARBA00009700"/>
    </source>
</evidence>
<comment type="subcellular location">
    <subcellularLocation>
        <location evidence="1">Membrane</location>
        <topology evidence="1">Multi-pass membrane protein</topology>
    </subcellularLocation>
</comment>
<evidence type="ECO:0000313" key="7">
    <source>
        <dbReference type="EMBL" id="KAK8777335.1"/>
    </source>
</evidence>
<reference evidence="7 8" key="1">
    <citation type="journal article" date="2023" name="Arcadia Sci">
        <title>De novo assembly of a long-read Amblyomma americanum tick genome.</title>
        <authorList>
            <person name="Chou S."/>
            <person name="Poskanzer K.E."/>
            <person name="Rollins M."/>
            <person name="Thuy-Boun P.S."/>
        </authorList>
    </citation>
    <scope>NUCLEOTIDE SEQUENCE [LARGE SCALE GENOMIC DNA]</scope>
    <source>
        <strain evidence="7">F_SG_1</strain>
        <tissue evidence="7">Salivary glands</tissue>
    </source>
</reference>
<proteinExistence type="inferred from homology"/>
<dbReference type="InterPro" id="IPR012926">
    <property type="entry name" value="TMEM120A/B"/>
</dbReference>
<comment type="similarity">
    <text evidence="2">Belongs to the TMEM120 family.</text>
</comment>
<keyword evidence="3 6" id="KW-0812">Transmembrane</keyword>
<feature type="transmembrane region" description="Helical" evidence="6">
    <location>
        <begin position="178"/>
        <end position="198"/>
    </location>
</feature>
<feature type="transmembrane region" description="Helical" evidence="6">
    <location>
        <begin position="152"/>
        <end position="172"/>
    </location>
</feature>
<evidence type="ECO:0000256" key="3">
    <source>
        <dbReference type="ARBA" id="ARBA00022692"/>
    </source>
</evidence>
<dbReference type="Proteomes" id="UP001321473">
    <property type="component" value="Unassembled WGS sequence"/>
</dbReference>
<protein>
    <submittedName>
        <fullName evidence="7">Uncharacterized protein</fullName>
    </submittedName>
</protein>
<accession>A0AAQ4ERP1</accession>
<feature type="transmembrane region" description="Helical" evidence="6">
    <location>
        <begin position="282"/>
        <end position="300"/>
    </location>
</feature>
<name>A0AAQ4ERP1_AMBAM</name>
<dbReference type="GO" id="GO:0016020">
    <property type="term" value="C:membrane"/>
    <property type="evidence" value="ECO:0007669"/>
    <property type="project" value="UniProtKB-SubCell"/>
</dbReference>
<gene>
    <name evidence="7" type="ORF">V5799_029319</name>
</gene>
<evidence type="ECO:0000256" key="1">
    <source>
        <dbReference type="ARBA" id="ARBA00004141"/>
    </source>
</evidence>
<evidence type="ECO:0000256" key="5">
    <source>
        <dbReference type="ARBA" id="ARBA00023136"/>
    </source>
</evidence>
<feature type="transmembrane region" description="Helical" evidence="6">
    <location>
        <begin position="320"/>
        <end position="345"/>
    </location>
</feature>
<dbReference type="PANTHER" id="PTHR21433">
    <property type="entry name" value="TRANSMEMBRANE PROTEIN INDUCED BY TUMOR NECROSIS FACTOR ALPHA"/>
    <property type="match status" value="1"/>
</dbReference>
<organism evidence="7 8">
    <name type="scientific">Amblyomma americanum</name>
    <name type="common">Lone star tick</name>
    <dbReference type="NCBI Taxonomy" id="6943"/>
    <lineage>
        <taxon>Eukaryota</taxon>
        <taxon>Metazoa</taxon>
        <taxon>Ecdysozoa</taxon>
        <taxon>Arthropoda</taxon>
        <taxon>Chelicerata</taxon>
        <taxon>Arachnida</taxon>
        <taxon>Acari</taxon>
        <taxon>Parasitiformes</taxon>
        <taxon>Ixodida</taxon>
        <taxon>Ixodoidea</taxon>
        <taxon>Ixodidae</taxon>
        <taxon>Amblyomminae</taxon>
        <taxon>Amblyomma</taxon>
    </lineage>
</organism>
<comment type="caution">
    <text evidence="7">The sequence shown here is derived from an EMBL/GenBank/DDBJ whole genome shotgun (WGS) entry which is preliminary data.</text>
</comment>
<dbReference type="PANTHER" id="PTHR21433:SF0">
    <property type="entry name" value="TRANSMEMBRANE PROTEIN 120 HOMOLOG"/>
    <property type="match status" value="1"/>
</dbReference>
<keyword evidence="5 6" id="KW-0472">Membrane</keyword>
<evidence type="ECO:0000256" key="4">
    <source>
        <dbReference type="ARBA" id="ARBA00022989"/>
    </source>
</evidence>
<feature type="transmembrane region" description="Helical" evidence="6">
    <location>
        <begin position="210"/>
        <end position="232"/>
    </location>
</feature>
<evidence type="ECO:0000313" key="8">
    <source>
        <dbReference type="Proteomes" id="UP001321473"/>
    </source>
</evidence>
<keyword evidence="8" id="KW-1185">Reference proteome</keyword>
<dbReference type="AlphaFoldDB" id="A0AAQ4ERP1"/>
<dbReference type="Pfam" id="PF07851">
    <property type="entry name" value="TMEM120A-B"/>
    <property type="match status" value="1"/>
</dbReference>
<feature type="transmembrane region" description="Helical" evidence="6">
    <location>
        <begin position="238"/>
        <end position="255"/>
    </location>
</feature>
<evidence type="ECO:0000256" key="6">
    <source>
        <dbReference type="SAM" id="Phobius"/>
    </source>
</evidence>
<sequence length="367" mass="43641">MQLTPVLETFYLFFPGGKFVLYQCSELHSGWDVNGVVFSFSWALQKAYRQYMVLTGETQRSQEECLKALRHHRYRSTQILESLSKLKLNSDDEKLQKDQLLQKLEAKRLHLDDIAQDLPHSNGLYLQIVLGSVNLFLRDADKYRYKDEYERFKLKVTMCILVMSILCITMNYRVNDAILHFLLVWYYCTLTIRESILAVNGSKIKGWWRLHHFITTAQAGIIIVWPDGIIYGMFRRQFTWYVCFISIIQFWQFYYQQGCLYRLRALGESHNMDITINGFRSWMWRGLSFLLPFLYFAYMFQLYNAYTLYHLSLLPECNEWQVFVSAAIFFILFLGNISTTSLVIFHKLSGRTVIRRIQKKKSHDHIQ</sequence>
<keyword evidence="4 6" id="KW-1133">Transmembrane helix</keyword>
<dbReference type="EMBL" id="JARKHS020011964">
    <property type="protein sequence ID" value="KAK8777335.1"/>
    <property type="molecule type" value="Genomic_DNA"/>
</dbReference>